<dbReference type="RefSeq" id="WP_310799050.1">
    <property type="nucleotide sequence ID" value="NZ_CP123872.1"/>
</dbReference>
<dbReference type="Proteomes" id="UP001268683">
    <property type="component" value="Chromosome"/>
</dbReference>
<name>A0AA52H9H5_9PROT</name>
<proteinExistence type="predicted"/>
<dbReference type="EMBL" id="CP123872">
    <property type="protein sequence ID" value="WND03201.1"/>
    <property type="molecule type" value="Genomic_DNA"/>
</dbReference>
<keyword evidence="2" id="KW-1185">Reference proteome</keyword>
<dbReference type="KEGG" id="tmk:QGN29_02315"/>
<accession>A0AA52H9H5</accession>
<evidence type="ECO:0000313" key="2">
    <source>
        <dbReference type="Proteomes" id="UP001268683"/>
    </source>
</evidence>
<reference evidence="1" key="1">
    <citation type="submission" date="2023-04" db="EMBL/GenBank/DDBJ databases">
        <title>Complete genome sequence of Temperatibacter marinus.</title>
        <authorList>
            <person name="Rong J.-C."/>
            <person name="Yi M.-L."/>
            <person name="Zhao Q."/>
        </authorList>
    </citation>
    <scope>NUCLEOTIDE SEQUENCE</scope>
    <source>
        <strain evidence="1">NBRC 110045</strain>
    </source>
</reference>
<evidence type="ECO:0008006" key="3">
    <source>
        <dbReference type="Google" id="ProtNLM"/>
    </source>
</evidence>
<dbReference type="AlphaFoldDB" id="A0AA52H9H5"/>
<protein>
    <recommendedName>
        <fullName evidence="3">Sulfotransferase domain-containing protein</fullName>
    </recommendedName>
</protein>
<sequence length="331" mass="38433">MKTVYLHVGIHKTATTSIQQSLIDSRHYLSEQGYYLPIYRFFRNPTGNHSALMYTVFSSSPENYHNNVRHTIPLAKRIGKYRQILDEWTATDKDLILSGEDISLLSKVELSNLKTYFEQKGFTVVVLMYLRRPYPLLLSHYQQILKTGRYTTLGQVELPFAKYQKIRSVFSTVKVFSFEEVKMLDGGVTDHFYKALGIAKESAVPYYDINKSSSDQVVRMLRYLNFKEPLISKNIALNPHRKNHDTYVFDQIQGDQFKLTQAQFEPLKRRIAIENKYLFKHLGSAYVDQKIELYAGPKPWTELQRSKALTLSAGFSPQVQTVITDYLNRQS</sequence>
<gene>
    <name evidence="1" type="ORF">QGN29_02315</name>
</gene>
<evidence type="ECO:0000313" key="1">
    <source>
        <dbReference type="EMBL" id="WND03201.1"/>
    </source>
</evidence>
<organism evidence="1 2">
    <name type="scientific">Temperatibacter marinus</name>
    <dbReference type="NCBI Taxonomy" id="1456591"/>
    <lineage>
        <taxon>Bacteria</taxon>
        <taxon>Pseudomonadati</taxon>
        <taxon>Pseudomonadota</taxon>
        <taxon>Alphaproteobacteria</taxon>
        <taxon>Kordiimonadales</taxon>
        <taxon>Temperatibacteraceae</taxon>
        <taxon>Temperatibacter</taxon>
    </lineage>
</organism>